<evidence type="ECO:0000256" key="1">
    <source>
        <dbReference type="ARBA" id="ARBA00022450"/>
    </source>
</evidence>
<dbReference type="InterPro" id="IPR050091">
    <property type="entry name" value="PKS_NRPS_Biosynth_Enz"/>
</dbReference>
<organism evidence="5 6">
    <name type="scientific">Cryomyces antarcticus</name>
    <dbReference type="NCBI Taxonomy" id="329879"/>
    <lineage>
        <taxon>Eukaryota</taxon>
        <taxon>Fungi</taxon>
        <taxon>Dikarya</taxon>
        <taxon>Ascomycota</taxon>
        <taxon>Pezizomycotina</taxon>
        <taxon>Dothideomycetes</taxon>
        <taxon>Dothideomycetes incertae sedis</taxon>
        <taxon>Cryomyces</taxon>
    </lineage>
</organism>
<dbReference type="InterPro" id="IPR014030">
    <property type="entry name" value="Ketoacyl_synth_N"/>
</dbReference>
<evidence type="ECO:0000313" key="5">
    <source>
        <dbReference type="EMBL" id="KAK5109532.1"/>
    </source>
</evidence>
<dbReference type="InterPro" id="IPR020841">
    <property type="entry name" value="PKS_Beta-ketoAc_synthase_dom"/>
</dbReference>
<dbReference type="InterPro" id="IPR018201">
    <property type="entry name" value="Ketoacyl_synth_AS"/>
</dbReference>
<evidence type="ECO:0000256" key="3">
    <source>
        <dbReference type="ARBA" id="ARBA00022679"/>
    </source>
</evidence>
<protein>
    <submittedName>
        <fullName evidence="5">Polyketide synthase</fullName>
    </submittedName>
</protein>
<feature type="non-terminal residue" evidence="5">
    <location>
        <position position="479"/>
    </location>
</feature>
<sequence>LLKAYTPAMLVHSAATGKCQTVSNTLELVQIALSEILQLPVRWDYLLEEIVSSVTSNSKGEVKVSAVGVTNVANSMVSALKAGGQSSVSVKDYTTWASGMESNSGRIQNDKIAIVGMAGRFPSAASHEALWALLEKGLDVHREVPADRFDAQAHCDPTGKGKNKSHTPYGCFINEPGNFDPRFFNMSPREAAQTDPMGRLALVTAYEALEMSGYVPNRTPSTKLHRIGTFYGQTSDDWREINAAQNVDTYFITGGVRAFAPGRINYYFKFSGPSFSIDTACSSSLAAIQLACTSLWAGDCDTACAGGLNVLTNPDIFSGLSKGQFLSKTGSCKTYDNDADGYCRGDGCGSVVLKRYEDAIADKDNILGCILGAATNHSAEAVSITHPHAGAQEFLYKKVLANAGVDAHEISYVEMHGTGTQAGDGIEMTSVTNVFAPRHRRRRAEETLHLGAIKANIGHGEAASGINSLIKVMMMLKNN</sequence>
<keyword evidence="3" id="KW-0808">Transferase</keyword>
<dbReference type="Gene3D" id="3.40.47.10">
    <property type="match status" value="1"/>
</dbReference>
<evidence type="ECO:0000256" key="2">
    <source>
        <dbReference type="ARBA" id="ARBA00022553"/>
    </source>
</evidence>
<dbReference type="SUPFAM" id="SSF53901">
    <property type="entry name" value="Thiolase-like"/>
    <property type="match status" value="1"/>
</dbReference>
<dbReference type="SMART" id="SM00825">
    <property type="entry name" value="PKS_KS"/>
    <property type="match status" value="1"/>
</dbReference>
<evidence type="ECO:0000313" key="6">
    <source>
        <dbReference type="Proteomes" id="UP001357485"/>
    </source>
</evidence>
<comment type="caution">
    <text evidence="5">The sequence shown here is derived from an EMBL/GenBank/DDBJ whole genome shotgun (WGS) entry which is preliminary data.</text>
</comment>
<keyword evidence="2" id="KW-0597">Phosphoprotein</keyword>
<name>A0ABR0KQX4_9PEZI</name>
<dbReference type="Pfam" id="PF02801">
    <property type="entry name" value="Ketoacyl-synt_C"/>
    <property type="match status" value="1"/>
</dbReference>
<gene>
    <name evidence="5" type="primary">PKS1_2</name>
    <name evidence="5" type="ORF">LTR16_005774</name>
</gene>
<dbReference type="InterPro" id="IPR014031">
    <property type="entry name" value="Ketoacyl_synth_C"/>
</dbReference>
<dbReference type="InterPro" id="IPR016039">
    <property type="entry name" value="Thiolase-like"/>
</dbReference>
<keyword evidence="1" id="KW-0596">Phosphopantetheine</keyword>
<evidence type="ECO:0000259" key="4">
    <source>
        <dbReference type="PROSITE" id="PS52004"/>
    </source>
</evidence>
<feature type="domain" description="Ketosynthase family 3 (KS3)" evidence="4">
    <location>
        <begin position="109"/>
        <end position="479"/>
    </location>
</feature>
<dbReference type="PANTHER" id="PTHR43775:SF37">
    <property type="entry name" value="SI:DKEY-61P9.11"/>
    <property type="match status" value="1"/>
</dbReference>
<feature type="non-terminal residue" evidence="5">
    <location>
        <position position="1"/>
    </location>
</feature>
<dbReference type="Proteomes" id="UP001357485">
    <property type="component" value="Unassembled WGS sequence"/>
</dbReference>
<reference evidence="5 6" key="1">
    <citation type="submission" date="2023-08" db="EMBL/GenBank/DDBJ databases">
        <title>Black Yeasts Isolated from many extreme environments.</title>
        <authorList>
            <person name="Coleine C."/>
            <person name="Stajich J.E."/>
            <person name="Selbmann L."/>
        </authorList>
    </citation>
    <scope>NUCLEOTIDE SEQUENCE [LARGE SCALE GENOMIC DNA]</scope>
    <source>
        <strain evidence="5 6">CCFEE 536</strain>
    </source>
</reference>
<dbReference type="EMBL" id="JAVRRA010025596">
    <property type="protein sequence ID" value="KAK5109532.1"/>
    <property type="molecule type" value="Genomic_DNA"/>
</dbReference>
<proteinExistence type="predicted"/>
<accession>A0ABR0KQX4</accession>
<keyword evidence="6" id="KW-1185">Reference proteome</keyword>
<dbReference type="PROSITE" id="PS52004">
    <property type="entry name" value="KS3_2"/>
    <property type="match status" value="1"/>
</dbReference>
<dbReference type="PANTHER" id="PTHR43775">
    <property type="entry name" value="FATTY ACID SYNTHASE"/>
    <property type="match status" value="1"/>
</dbReference>
<dbReference type="CDD" id="cd00833">
    <property type="entry name" value="PKS"/>
    <property type="match status" value="1"/>
</dbReference>
<dbReference type="PROSITE" id="PS00606">
    <property type="entry name" value="KS3_1"/>
    <property type="match status" value="1"/>
</dbReference>
<dbReference type="Pfam" id="PF00109">
    <property type="entry name" value="ketoacyl-synt"/>
    <property type="match status" value="1"/>
</dbReference>